<dbReference type="RefSeq" id="XP_016241645.1">
    <property type="nucleotide sequence ID" value="XM_016376369.1"/>
</dbReference>
<name>A0A0D2CD42_9EURO</name>
<sequence length="513" mass="57985">MASSVTIHDNNRPSADTQHSGYLRPHLAQTERRPDQSAFSSNASDAQTTTHTSRASSLGEVVSWKPFPSTPDSHTNDWCEKIAAGVSLTDLWHCSPQSIDHSIEFALSKGDTTFQYLGKTPMSCEERRNPFPNVVTSYRPSDVRDIPLARQSFFPNVGVLYPVICESTLRSAADAVEVEGFQDNMRSCLLLLVIATIKAFMYPAFTESGLADFQRAMHLHSRVSAQLNLQYVHVLVFSALFLLQKSRLLDFATALHSACSMLQTVIKRDQLAKVQRPRNESNNIRLLFWICHNLERDMMYEIDSTLPRSTLAELEEFFPLPLPCDEANNTTRPPHINTHFVFFLAEMSLRAILERILTNDKLEAAFVGFSPAPTQKAAACNMAFSVSPVTQELRSQLDTWILRLPASLSWSVEPGGGALSAQSTRLKLLYWYARFSLHRPMMQRTLDDELLPLPFLLWEPFREGLLPALNLIKVFVAEKPNIDVFMATRYADRRNKRNPCSTVQTPETLIDYL</sequence>
<dbReference type="CDD" id="cd12148">
    <property type="entry name" value="fungal_TF_MHR"/>
    <property type="match status" value="1"/>
</dbReference>
<dbReference type="OrthoDB" id="3532498at2759"/>
<feature type="compositionally biased region" description="Polar residues" evidence="1">
    <location>
        <begin position="37"/>
        <end position="56"/>
    </location>
</feature>
<reference evidence="2 3" key="1">
    <citation type="submission" date="2015-01" db="EMBL/GenBank/DDBJ databases">
        <title>The Genome Sequence of Exophiala spinifera CBS89968.</title>
        <authorList>
            <consortium name="The Broad Institute Genomics Platform"/>
            <person name="Cuomo C."/>
            <person name="de Hoog S."/>
            <person name="Gorbushina A."/>
            <person name="Stielow B."/>
            <person name="Teixiera M."/>
            <person name="Abouelleil A."/>
            <person name="Chapman S.B."/>
            <person name="Priest M."/>
            <person name="Young S.K."/>
            <person name="Wortman J."/>
            <person name="Nusbaum C."/>
            <person name="Birren B."/>
        </authorList>
    </citation>
    <scope>NUCLEOTIDE SEQUENCE [LARGE SCALE GENOMIC DNA]</scope>
    <source>
        <strain evidence="2 3">CBS 89968</strain>
    </source>
</reference>
<dbReference type="EMBL" id="KN847492">
    <property type="protein sequence ID" value="KIW21429.1"/>
    <property type="molecule type" value="Genomic_DNA"/>
</dbReference>
<dbReference type="HOGENOM" id="CLU_035732_0_0_1"/>
<dbReference type="PANTHER" id="PTHR47785">
    <property type="entry name" value="ZN(II)2CYS6 TRANSCRIPTION FACTOR (EUROFUNG)-RELATED-RELATED"/>
    <property type="match status" value="1"/>
</dbReference>
<protein>
    <recommendedName>
        <fullName evidence="4">Transcription factor domain-containing protein</fullName>
    </recommendedName>
</protein>
<dbReference type="AlphaFoldDB" id="A0A0D2CD42"/>
<accession>A0A0D2CD42</accession>
<proteinExistence type="predicted"/>
<evidence type="ECO:0008006" key="4">
    <source>
        <dbReference type="Google" id="ProtNLM"/>
    </source>
</evidence>
<gene>
    <name evidence="2" type="ORF">PV08_02009</name>
</gene>
<evidence type="ECO:0000313" key="2">
    <source>
        <dbReference type="EMBL" id="KIW21429.1"/>
    </source>
</evidence>
<keyword evidence="3" id="KW-1185">Reference proteome</keyword>
<organism evidence="2 3">
    <name type="scientific">Exophiala spinifera</name>
    <dbReference type="NCBI Taxonomy" id="91928"/>
    <lineage>
        <taxon>Eukaryota</taxon>
        <taxon>Fungi</taxon>
        <taxon>Dikarya</taxon>
        <taxon>Ascomycota</taxon>
        <taxon>Pezizomycotina</taxon>
        <taxon>Eurotiomycetes</taxon>
        <taxon>Chaetothyriomycetidae</taxon>
        <taxon>Chaetothyriales</taxon>
        <taxon>Herpotrichiellaceae</taxon>
        <taxon>Exophiala</taxon>
    </lineage>
</organism>
<evidence type="ECO:0000313" key="3">
    <source>
        <dbReference type="Proteomes" id="UP000053328"/>
    </source>
</evidence>
<feature type="region of interest" description="Disordered" evidence="1">
    <location>
        <begin position="1"/>
        <end position="57"/>
    </location>
</feature>
<dbReference type="STRING" id="91928.A0A0D2CD42"/>
<dbReference type="VEuPathDB" id="FungiDB:PV08_02009"/>
<dbReference type="InterPro" id="IPR053181">
    <property type="entry name" value="EcdB-like_regulator"/>
</dbReference>
<dbReference type="Proteomes" id="UP000053328">
    <property type="component" value="Unassembled WGS sequence"/>
</dbReference>
<dbReference type="GeneID" id="27329092"/>
<evidence type="ECO:0000256" key="1">
    <source>
        <dbReference type="SAM" id="MobiDB-lite"/>
    </source>
</evidence>
<feature type="compositionally biased region" description="Polar residues" evidence="1">
    <location>
        <begin position="1"/>
        <end position="20"/>
    </location>
</feature>